<organism evidence="3 4">
    <name type="scientific">Segniliparus rotundus (strain ATCC BAA-972 / CDC 1076 / CIP 108378 / DSM 44985 / JCM 13578)</name>
    <dbReference type="NCBI Taxonomy" id="640132"/>
    <lineage>
        <taxon>Bacteria</taxon>
        <taxon>Bacillati</taxon>
        <taxon>Actinomycetota</taxon>
        <taxon>Actinomycetes</taxon>
        <taxon>Mycobacteriales</taxon>
        <taxon>Segniliparaceae</taxon>
        <taxon>Segniliparus</taxon>
    </lineage>
</organism>
<reference evidence="3 4" key="1">
    <citation type="journal article" date="2010" name="Stand. Genomic Sci.">
        <title>Complete genome sequence of Segniliparus rotundus type strain (CDC 1076).</title>
        <authorList>
            <person name="Sikorski J."/>
            <person name="Lapidus A."/>
            <person name="Copeland A."/>
            <person name="Misra M."/>
            <person name="Glavina Del Rio T."/>
            <person name="Nolan M."/>
            <person name="Lucas S."/>
            <person name="Chen F."/>
            <person name="Tice H."/>
            <person name="Cheng J.F."/>
            <person name="Jando M."/>
            <person name="Schneider S."/>
            <person name="Bruce D."/>
            <person name="Goodwin L."/>
            <person name="Pitluck S."/>
            <person name="Liolios K."/>
            <person name="Mikhailova N."/>
            <person name="Pati A."/>
            <person name="Ivanova N."/>
            <person name="Mavromatis K."/>
            <person name="Chen A."/>
            <person name="Palaniappan K."/>
            <person name="Chertkov O."/>
            <person name="Land M."/>
            <person name="Hauser L."/>
            <person name="Chang Y.J."/>
            <person name="Jeffries C.D."/>
            <person name="Brettin T."/>
            <person name="Detter J.C."/>
            <person name="Han C."/>
            <person name="Rohde M."/>
            <person name="Goker M."/>
            <person name="Bristow J."/>
            <person name="Eisen J.A."/>
            <person name="Markowitz V."/>
            <person name="Hugenholtz P."/>
            <person name="Kyrpides N.C."/>
            <person name="Klenk H.P."/>
        </authorList>
    </citation>
    <scope>NUCLEOTIDE SEQUENCE [LARGE SCALE GENOMIC DNA]</scope>
    <source>
        <strain evidence="4">ATCC BAA-972 / CDC 1076 / CIP 108378 / DSM 44985 / JCM 13578</strain>
    </source>
</reference>
<protein>
    <recommendedName>
        <fullName evidence="2">DUF4873 domain-containing protein</fullName>
    </recommendedName>
</protein>
<dbReference type="EMBL" id="CP001958">
    <property type="protein sequence ID" value="ADG96897.1"/>
    <property type="molecule type" value="Genomic_DNA"/>
</dbReference>
<gene>
    <name evidence="3" type="ordered locus">Srot_0410</name>
</gene>
<dbReference type="eggNOG" id="COG2072">
    <property type="taxonomic scope" value="Bacteria"/>
</dbReference>
<accession>D6ZBS0</accession>
<evidence type="ECO:0000313" key="4">
    <source>
        <dbReference type="Proteomes" id="UP000002247"/>
    </source>
</evidence>
<feature type="compositionally biased region" description="Polar residues" evidence="1">
    <location>
        <begin position="115"/>
        <end position="124"/>
    </location>
</feature>
<sequence length="124" mass="13690">MIDAHAEHDYEGPVQVEVDGHTFTAQAVLRGHQQPLDGRFRWYGRIKADAALKEIVGERANGSVTTEHGTAKGVLDDLDFWDRYRVVGRSRPPFHVPSSIEEAEAEAAEHEAQLLASQSQGTAQ</sequence>
<dbReference type="STRING" id="640132.Srot_0410"/>
<dbReference type="KEGG" id="srt:Srot_0410"/>
<dbReference type="AlphaFoldDB" id="D6ZBS0"/>
<evidence type="ECO:0000313" key="3">
    <source>
        <dbReference type="EMBL" id="ADG96897.1"/>
    </source>
</evidence>
<evidence type="ECO:0000259" key="2">
    <source>
        <dbReference type="Pfam" id="PF16170"/>
    </source>
</evidence>
<proteinExistence type="predicted"/>
<dbReference type="RefSeq" id="WP_013137353.1">
    <property type="nucleotide sequence ID" value="NC_014168.1"/>
</dbReference>
<dbReference type="InterPro" id="IPR032371">
    <property type="entry name" value="DUF4873"/>
</dbReference>
<feature type="domain" description="DUF4873" evidence="2">
    <location>
        <begin position="7"/>
        <end position="96"/>
    </location>
</feature>
<name>D6ZBS0_SEGRD</name>
<feature type="region of interest" description="Disordered" evidence="1">
    <location>
        <begin position="103"/>
        <end position="124"/>
    </location>
</feature>
<keyword evidence="4" id="KW-1185">Reference proteome</keyword>
<dbReference type="Proteomes" id="UP000002247">
    <property type="component" value="Chromosome"/>
</dbReference>
<dbReference type="OrthoDB" id="3683556at2"/>
<evidence type="ECO:0000256" key="1">
    <source>
        <dbReference type="SAM" id="MobiDB-lite"/>
    </source>
</evidence>
<dbReference type="HOGENOM" id="CLU_163401_0_0_11"/>
<dbReference type="Pfam" id="PF16170">
    <property type="entry name" value="DUF4873"/>
    <property type="match status" value="1"/>
</dbReference>